<evidence type="ECO:0000256" key="1">
    <source>
        <dbReference type="SAM" id="MobiDB-lite"/>
    </source>
</evidence>
<evidence type="ECO:0000313" key="3">
    <source>
        <dbReference type="Proteomes" id="UP000269374"/>
    </source>
</evidence>
<name>A0A387BKZ9_9LACT</name>
<protein>
    <submittedName>
        <fullName evidence="2">Uncharacterized protein</fullName>
    </submittedName>
</protein>
<reference evidence="2 3" key="1">
    <citation type="submission" date="2018-09" db="EMBL/GenBank/DDBJ databases">
        <title>Genome sequencing of strain 1JSPR-7.</title>
        <authorList>
            <person name="Heo J."/>
            <person name="Kim S.-J."/>
            <person name="Kwon S.-W."/>
        </authorList>
    </citation>
    <scope>NUCLEOTIDE SEQUENCE [LARGE SCALE GENOMIC DNA]</scope>
    <source>
        <strain evidence="2 3">1JSPR-7</strain>
    </source>
</reference>
<dbReference type="Proteomes" id="UP000269374">
    <property type="component" value="Chromosome"/>
</dbReference>
<dbReference type="KEGG" id="lact:D7I46_12020"/>
<feature type="region of interest" description="Disordered" evidence="1">
    <location>
        <begin position="235"/>
        <end position="257"/>
    </location>
</feature>
<sequence>MANLKLQLSDSITNNFGNKIAPWAGNYSRAKTWKLPSDTATGWGGSLYQIALNKWTIYAQYGSNNPDGYWASIRMYDIDYTISNEVQNADGSISATLTMNGGVTHSVRTDYFVAGLQVQYTFYINGNQVASWSGGTGDNLNVNLSPHSETVTLAPSTSSEIMELHIHIHYPNGEAADSDLYVGGKITNPNPPTYIPMSIRKTAAWKSLNLNNGFIHIRHSGVWIDKSKENSSTIMNTNAGHNRIRKNGNWQQLPPMK</sequence>
<evidence type="ECO:0000313" key="2">
    <source>
        <dbReference type="EMBL" id="AYG01717.1"/>
    </source>
</evidence>
<feature type="compositionally biased region" description="Polar residues" evidence="1">
    <location>
        <begin position="248"/>
        <end position="257"/>
    </location>
</feature>
<proteinExistence type="predicted"/>
<keyword evidence="3" id="KW-1185">Reference proteome</keyword>
<gene>
    <name evidence="2" type="ORF">D7I46_12020</name>
</gene>
<accession>A0A387BKZ9</accession>
<dbReference type="RefSeq" id="WP_120773086.1">
    <property type="nucleotide sequence ID" value="NZ_CP032627.1"/>
</dbReference>
<dbReference type="OrthoDB" id="2187899at2"/>
<dbReference type="EMBL" id="CP032627">
    <property type="protein sequence ID" value="AYG01717.1"/>
    <property type="molecule type" value="Genomic_DNA"/>
</dbReference>
<organism evidence="2 3">
    <name type="scientific">Lactococcus allomyrinae</name>
    <dbReference type="NCBI Taxonomy" id="2419773"/>
    <lineage>
        <taxon>Bacteria</taxon>
        <taxon>Bacillati</taxon>
        <taxon>Bacillota</taxon>
        <taxon>Bacilli</taxon>
        <taxon>Lactobacillales</taxon>
        <taxon>Streptococcaceae</taxon>
        <taxon>Lactococcus</taxon>
    </lineage>
</organism>
<dbReference type="AlphaFoldDB" id="A0A387BKZ9"/>